<gene>
    <name evidence="13" type="primary">ATG7</name>
    <name evidence="13" type="ORF">Ciccas_004156</name>
</gene>
<dbReference type="EMBL" id="JBJKFK010000417">
    <property type="protein sequence ID" value="KAL3317180.1"/>
    <property type="molecule type" value="Genomic_DNA"/>
</dbReference>
<keyword evidence="14" id="KW-1185">Reference proteome</keyword>
<comment type="caution">
    <text evidence="13">The sequence shown here is derived from an EMBL/GenBank/DDBJ whole genome shotgun (WGS) entry which is preliminary data.</text>
</comment>
<evidence type="ECO:0000256" key="9">
    <source>
        <dbReference type="ARBA" id="ARBA00032823"/>
    </source>
</evidence>
<sequence>MSYAQVRDALTEIFLARTSILAPALIMRGEREMVLELVKYVQLQDECLIMHLTENSYMVTDLRKVDKYLLCVGERKFTNANEEFLLSCLNRSKLLRPAFLFQLTLIIRLSNATKTRLIEETVQLTNFLSLIHNALGIWTILLFFRWALMPCENIFLHNIAELTLILNSLLRVSNRWPMPQSVEYLLISVCHHVLLLKPDHQINTQRLQILCRKNLLARKKLLREAAIKALVQCGGPILQGSQLPLRRILCFGGQNDFSLVFAKRIVPLHEYFMTWISFESKFMQLKGPQSVKLATFSTFVRLKMDDPLRLHTLKCLFQDIKPEAFHCLTSLLDFDKKPNPQFDDQLIDFISCSNFRNSWKSNDKILKNLKYARFFVDFSITESKRLRVLCYRERFSGGVTHNDHSLLLHVTLAPIRDINEFKFVGWEKHKKKSQFRRIDLAASMDPVKLAEMAVSLNLKLMLWRVMPSLNLSPIRDAKCLLLGAGTLGCNVARQLLSDADHQGWGIQKITLVDNGKVSYSNPVRQSLFKFSDSVTGENKAVAASCALKEIYPGVDAEAHNFTIPMPGHCITNALLDEEANQALIKAARDSCDSLKGLIAQHDVVFLLLDTREARWLPSLLATHLGKITVNAALGFDSYLVMRHGVASKLGTSPSAETVESGNSCETVLGSNLGCYFCNDVVAPSDSTRGRAMDQQCTVTRPGASMMASATAVELCVSILQHPLRGRAPAETANENSSHFGFIPHQIRGFLSSYSIMLPAVSAFSNCSACSQVVLDAYAKDDFQFLLRVFQDSDYLEQISGLKQLQNQALTDDSLMLEELTDDDLN</sequence>
<comment type="similarity">
    <text evidence="1">Belongs to the ATG7 family.</text>
</comment>
<evidence type="ECO:0000313" key="13">
    <source>
        <dbReference type="EMBL" id="KAL3317180.1"/>
    </source>
</evidence>
<keyword evidence="6" id="KW-0072">Autophagy</keyword>
<dbReference type="InterPro" id="IPR000594">
    <property type="entry name" value="ThiF_NAD_FAD-bd"/>
</dbReference>
<dbReference type="InterPro" id="IPR035985">
    <property type="entry name" value="Ubiquitin-activating_enz"/>
</dbReference>
<evidence type="ECO:0000259" key="12">
    <source>
        <dbReference type="Pfam" id="PF16420"/>
    </source>
</evidence>
<dbReference type="Pfam" id="PF16420">
    <property type="entry name" value="ATG7_N"/>
    <property type="match status" value="1"/>
</dbReference>
<accession>A0ABD2QCE1</accession>
<protein>
    <recommendedName>
        <fullName evidence="2">Ubiquitin-like modifier-activating enzyme ATG7</fullName>
    </recommendedName>
    <alternativeName>
        <fullName evidence="7 9">ATG12-activating enzyme E1 ATG7</fullName>
    </alternativeName>
    <alternativeName>
        <fullName evidence="8">Autophagy-related protein 7</fullName>
    </alternativeName>
    <alternativeName>
        <fullName evidence="3">Ubiquitin-like modifier-activating enzyme atg7</fullName>
    </alternativeName>
</protein>
<dbReference type="Proteomes" id="UP001626550">
    <property type="component" value="Unassembled WGS sequence"/>
</dbReference>
<dbReference type="PANTHER" id="PTHR10953:SF3">
    <property type="entry name" value="UBIQUITIN-LIKE MODIFIER-ACTIVATING ENZYME ATG7"/>
    <property type="match status" value="1"/>
</dbReference>
<dbReference type="GO" id="GO:0015031">
    <property type="term" value="P:protein transport"/>
    <property type="evidence" value="ECO:0007669"/>
    <property type="project" value="UniProtKB-KW"/>
</dbReference>
<proteinExistence type="inferred from homology"/>
<dbReference type="GO" id="GO:0006914">
    <property type="term" value="P:autophagy"/>
    <property type="evidence" value="ECO:0007669"/>
    <property type="project" value="UniProtKB-KW"/>
</dbReference>
<dbReference type="FunFam" id="3.40.50.720:FF:000243">
    <property type="entry name" value="Ubiquitin-like modifier-activating enzyme ATG7"/>
    <property type="match status" value="1"/>
</dbReference>
<dbReference type="Gene3D" id="3.40.50.720">
    <property type="entry name" value="NAD(P)-binding Rossmann-like Domain"/>
    <property type="match status" value="1"/>
</dbReference>
<name>A0ABD2QCE1_9PLAT</name>
<reference evidence="13 14" key="1">
    <citation type="submission" date="2024-11" db="EMBL/GenBank/DDBJ databases">
        <title>Adaptive evolution of stress response genes in parasites aligns with host niche diversity.</title>
        <authorList>
            <person name="Hahn C."/>
            <person name="Resl P."/>
        </authorList>
    </citation>
    <scope>NUCLEOTIDE SEQUENCE [LARGE SCALE GENOMIC DNA]</scope>
    <source>
        <strain evidence="13">EGGRZ-B1_66</strain>
        <tissue evidence="13">Body</tissue>
    </source>
</reference>
<evidence type="ECO:0000256" key="4">
    <source>
        <dbReference type="ARBA" id="ARBA00022448"/>
    </source>
</evidence>
<evidence type="ECO:0000256" key="7">
    <source>
        <dbReference type="ARBA" id="ARBA00029897"/>
    </source>
</evidence>
<feature type="transmembrane region" description="Helical" evidence="10">
    <location>
        <begin position="124"/>
        <end position="148"/>
    </location>
</feature>
<dbReference type="AlphaFoldDB" id="A0ABD2QCE1"/>
<dbReference type="InterPro" id="IPR045886">
    <property type="entry name" value="ThiF/MoeB/HesA"/>
</dbReference>
<organism evidence="13 14">
    <name type="scientific">Cichlidogyrus casuarinus</name>
    <dbReference type="NCBI Taxonomy" id="1844966"/>
    <lineage>
        <taxon>Eukaryota</taxon>
        <taxon>Metazoa</taxon>
        <taxon>Spiralia</taxon>
        <taxon>Lophotrochozoa</taxon>
        <taxon>Platyhelminthes</taxon>
        <taxon>Monogenea</taxon>
        <taxon>Monopisthocotylea</taxon>
        <taxon>Dactylogyridea</taxon>
        <taxon>Ancyrocephalidae</taxon>
        <taxon>Cichlidogyrus</taxon>
    </lineage>
</organism>
<dbReference type="SUPFAM" id="SSF69572">
    <property type="entry name" value="Activating enzymes of the ubiquitin-like proteins"/>
    <property type="match status" value="1"/>
</dbReference>
<evidence type="ECO:0000256" key="10">
    <source>
        <dbReference type="SAM" id="Phobius"/>
    </source>
</evidence>
<dbReference type="Pfam" id="PF00899">
    <property type="entry name" value="ThiF"/>
    <property type="match status" value="1"/>
</dbReference>
<evidence type="ECO:0000259" key="11">
    <source>
        <dbReference type="Pfam" id="PF00899"/>
    </source>
</evidence>
<keyword evidence="10" id="KW-1133">Transmembrane helix</keyword>
<dbReference type="InterPro" id="IPR032197">
    <property type="entry name" value="Atg7_N"/>
</dbReference>
<feature type="domain" description="Ubiquitin-like modifier-activating enzyme Atg7 N-terminal" evidence="12">
    <location>
        <begin position="379"/>
        <end position="444"/>
    </location>
</feature>
<keyword evidence="5" id="KW-0653">Protein transport</keyword>
<feature type="domain" description="THIF-type NAD/FAD binding fold" evidence="11">
    <location>
        <begin position="461"/>
        <end position="725"/>
    </location>
</feature>
<keyword evidence="10" id="KW-0812">Transmembrane</keyword>
<evidence type="ECO:0000256" key="3">
    <source>
        <dbReference type="ARBA" id="ARBA00018730"/>
    </source>
</evidence>
<evidence type="ECO:0000256" key="2">
    <source>
        <dbReference type="ARBA" id="ARBA00017647"/>
    </source>
</evidence>
<keyword evidence="10" id="KW-0472">Membrane</keyword>
<evidence type="ECO:0000256" key="6">
    <source>
        <dbReference type="ARBA" id="ARBA00023006"/>
    </source>
</evidence>
<dbReference type="PANTHER" id="PTHR10953">
    <property type="entry name" value="UBIQUITIN-ACTIVATING ENZYME E1"/>
    <property type="match status" value="1"/>
</dbReference>
<keyword evidence="4" id="KW-0813">Transport</keyword>
<evidence type="ECO:0000256" key="5">
    <source>
        <dbReference type="ARBA" id="ARBA00022927"/>
    </source>
</evidence>
<evidence type="ECO:0000313" key="14">
    <source>
        <dbReference type="Proteomes" id="UP001626550"/>
    </source>
</evidence>
<evidence type="ECO:0000256" key="1">
    <source>
        <dbReference type="ARBA" id="ARBA00010931"/>
    </source>
</evidence>
<evidence type="ECO:0000256" key="8">
    <source>
        <dbReference type="ARBA" id="ARBA00030242"/>
    </source>
</evidence>